<keyword evidence="6" id="KW-0804">Transcription</keyword>
<name>A0A1I8B314_MELHA</name>
<evidence type="ECO:0000256" key="7">
    <source>
        <dbReference type="ARBA" id="ARBA00023170"/>
    </source>
</evidence>
<dbReference type="InterPro" id="IPR013088">
    <property type="entry name" value="Znf_NHR/GATA"/>
</dbReference>
<dbReference type="GO" id="GO:0008270">
    <property type="term" value="F:zinc ion binding"/>
    <property type="evidence" value="ECO:0007669"/>
    <property type="project" value="UniProtKB-KW"/>
</dbReference>
<evidence type="ECO:0000313" key="11">
    <source>
        <dbReference type="WBParaSite" id="MhA1_Contig1282.frz3.gene1"/>
    </source>
</evidence>
<accession>A0A1I8B314</accession>
<evidence type="ECO:0000256" key="1">
    <source>
        <dbReference type="ARBA" id="ARBA00022723"/>
    </source>
</evidence>
<dbReference type="GO" id="GO:0043565">
    <property type="term" value="F:sequence-specific DNA binding"/>
    <property type="evidence" value="ECO:0007669"/>
    <property type="project" value="InterPro"/>
</dbReference>
<evidence type="ECO:0000256" key="2">
    <source>
        <dbReference type="ARBA" id="ARBA00022771"/>
    </source>
</evidence>
<feature type="domain" description="Nuclear receptor" evidence="9">
    <location>
        <begin position="8"/>
        <end position="40"/>
    </location>
</feature>
<evidence type="ECO:0000256" key="4">
    <source>
        <dbReference type="ARBA" id="ARBA00023015"/>
    </source>
</evidence>
<reference evidence="11" key="1">
    <citation type="submission" date="2016-11" db="UniProtKB">
        <authorList>
            <consortium name="WormBaseParasite"/>
        </authorList>
    </citation>
    <scope>IDENTIFICATION</scope>
</reference>
<keyword evidence="4" id="KW-0805">Transcription regulation</keyword>
<dbReference type="Gene3D" id="3.30.50.10">
    <property type="entry name" value="Erythroid Transcription Factor GATA-1, subunit A"/>
    <property type="match status" value="1"/>
</dbReference>
<dbReference type="PROSITE" id="PS00031">
    <property type="entry name" value="NUCLEAR_REC_DBD_1"/>
    <property type="match status" value="1"/>
</dbReference>
<evidence type="ECO:0000256" key="3">
    <source>
        <dbReference type="ARBA" id="ARBA00022833"/>
    </source>
</evidence>
<dbReference type="InterPro" id="IPR001628">
    <property type="entry name" value="Znf_hrmn_rcpt"/>
</dbReference>
<dbReference type="AlphaFoldDB" id="A0A1I8B314"/>
<dbReference type="PRINTS" id="PR00047">
    <property type="entry name" value="STROIDFINGER"/>
</dbReference>
<dbReference type="SUPFAM" id="SSF57716">
    <property type="entry name" value="Glucocorticoid receptor-like (DNA-binding domain)"/>
    <property type="match status" value="1"/>
</dbReference>
<evidence type="ECO:0000259" key="9">
    <source>
        <dbReference type="PROSITE" id="PS51030"/>
    </source>
</evidence>
<evidence type="ECO:0000256" key="6">
    <source>
        <dbReference type="ARBA" id="ARBA00023163"/>
    </source>
</evidence>
<dbReference type="WBParaSite" id="MhA1_Contig1282.frz3.gene1">
    <property type="protein sequence ID" value="MhA1_Contig1282.frz3.gene1"/>
    <property type="gene ID" value="MhA1_Contig1282.frz3.gene1"/>
</dbReference>
<evidence type="ECO:0000313" key="10">
    <source>
        <dbReference type="Proteomes" id="UP000095281"/>
    </source>
</evidence>
<dbReference type="PROSITE" id="PS51030">
    <property type="entry name" value="NUCLEAR_REC_DBD_2"/>
    <property type="match status" value="1"/>
</dbReference>
<keyword evidence="8" id="KW-0539">Nucleus</keyword>
<evidence type="ECO:0000256" key="5">
    <source>
        <dbReference type="ARBA" id="ARBA00023125"/>
    </source>
</evidence>
<keyword evidence="10" id="KW-1185">Reference proteome</keyword>
<evidence type="ECO:0000256" key="8">
    <source>
        <dbReference type="ARBA" id="ARBA00023242"/>
    </source>
</evidence>
<proteinExistence type="predicted"/>
<keyword evidence="5" id="KW-0238">DNA-binding</keyword>
<dbReference type="Pfam" id="PF00105">
    <property type="entry name" value="zf-C4"/>
    <property type="match status" value="1"/>
</dbReference>
<dbReference type="Proteomes" id="UP000095281">
    <property type="component" value="Unplaced"/>
</dbReference>
<keyword evidence="2" id="KW-0863">Zinc-finger</keyword>
<dbReference type="GO" id="GO:0003700">
    <property type="term" value="F:DNA-binding transcription factor activity"/>
    <property type="evidence" value="ECO:0007669"/>
    <property type="project" value="InterPro"/>
</dbReference>
<organism evidence="10 11">
    <name type="scientific">Meloidogyne hapla</name>
    <name type="common">Root-knot nematode worm</name>
    <dbReference type="NCBI Taxonomy" id="6305"/>
    <lineage>
        <taxon>Eukaryota</taxon>
        <taxon>Metazoa</taxon>
        <taxon>Ecdysozoa</taxon>
        <taxon>Nematoda</taxon>
        <taxon>Chromadorea</taxon>
        <taxon>Rhabditida</taxon>
        <taxon>Tylenchina</taxon>
        <taxon>Tylenchomorpha</taxon>
        <taxon>Tylenchoidea</taxon>
        <taxon>Meloidogynidae</taxon>
        <taxon>Meloidogyninae</taxon>
        <taxon>Meloidogyne</taxon>
    </lineage>
</organism>
<keyword evidence="1" id="KW-0479">Metal-binding</keyword>
<keyword evidence="3" id="KW-0862">Zinc</keyword>
<sequence>MGRSFPSIFPCQVCGDKTFGKHYGSWVCDGCSCFFKRRSF</sequence>
<keyword evidence="7" id="KW-0675">Receptor</keyword>
<protein>
    <submittedName>
        <fullName evidence="11">Nuclear receptor domain-containing protein</fullName>
    </submittedName>
</protein>